<accession>A0A317GK61</accession>
<comment type="caution">
    <text evidence="3">The sequence shown here is derived from an EMBL/GenBank/DDBJ whole genome shotgun (WGS) entry which is preliminary data.</text>
</comment>
<feature type="compositionally biased region" description="Low complexity" evidence="2">
    <location>
        <begin position="161"/>
        <end position="172"/>
    </location>
</feature>
<dbReference type="AlphaFoldDB" id="A0A317GK61"/>
<proteinExistence type="predicted"/>
<gene>
    <name evidence="3" type="ORF">DKZ23_03835</name>
</gene>
<evidence type="ECO:0000313" key="4">
    <source>
        <dbReference type="Proteomes" id="UP000245866"/>
    </source>
</evidence>
<feature type="compositionally biased region" description="Basic and acidic residues" evidence="2">
    <location>
        <begin position="176"/>
        <end position="189"/>
    </location>
</feature>
<dbReference type="RefSeq" id="WP_134907181.1">
    <property type="nucleotide sequence ID" value="NZ_JAJAOX010000235.1"/>
</dbReference>
<dbReference type="InterPro" id="IPR009636">
    <property type="entry name" value="SCAF"/>
</dbReference>
<feature type="region of interest" description="Disordered" evidence="2">
    <location>
        <begin position="158"/>
        <end position="189"/>
    </location>
</feature>
<keyword evidence="1" id="KW-0175">Coiled coil</keyword>
<feature type="coiled-coil region" evidence="1">
    <location>
        <begin position="27"/>
        <end position="92"/>
    </location>
</feature>
<evidence type="ECO:0000313" key="3">
    <source>
        <dbReference type="EMBL" id="PWT47930.1"/>
    </source>
</evidence>
<dbReference type="Pfam" id="PF06810">
    <property type="entry name" value="Phage_scaffold"/>
    <property type="match status" value="1"/>
</dbReference>
<sequence>MKRDDLKEHGLSEEQINFVMAQNGKDVNALNDKINGLTSERDGLQKQIDDRDEQLTTLKKSAKDNEELQGQIKQLQEDNKTAKQNYQDQLAKQNKSFKIEGALRDAKAKNIKTVLPLIDTEKVSVNDDGSLNGLSEQLDAVKKDNSFLFEADQSKPNVTLSNKFSNSDNNNSGDGLVDRIAQRMQEAKD</sequence>
<protein>
    <submittedName>
        <fullName evidence="3">Scaffolding protein</fullName>
    </submittedName>
</protein>
<reference evidence="3 4" key="1">
    <citation type="journal article" date="2018" name="Front. Microbiol.">
        <title>Comparative Genomics of the Herbivore Gut Symbiont Lactobacillus reuteri Reveals Genetic Diversity and Lifestyle Adaptation.</title>
        <authorList>
            <person name="Zhao J."/>
        </authorList>
    </citation>
    <scope>NUCLEOTIDE SEQUENCE [LARGE SCALE GENOMIC DNA]</scope>
    <source>
        <strain evidence="3 4">LR12</strain>
    </source>
</reference>
<organism evidence="3 4">
    <name type="scientific">Limosilactobacillus reuteri</name>
    <name type="common">Lactobacillus reuteri</name>
    <dbReference type="NCBI Taxonomy" id="1598"/>
    <lineage>
        <taxon>Bacteria</taxon>
        <taxon>Bacillati</taxon>
        <taxon>Bacillota</taxon>
        <taxon>Bacilli</taxon>
        <taxon>Lactobacillales</taxon>
        <taxon>Lactobacillaceae</taxon>
        <taxon>Limosilactobacillus</taxon>
    </lineage>
</organism>
<evidence type="ECO:0000256" key="2">
    <source>
        <dbReference type="SAM" id="MobiDB-lite"/>
    </source>
</evidence>
<dbReference type="EMBL" id="QGHS01000031">
    <property type="protein sequence ID" value="PWT47930.1"/>
    <property type="molecule type" value="Genomic_DNA"/>
</dbReference>
<evidence type="ECO:0000256" key="1">
    <source>
        <dbReference type="SAM" id="Coils"/>
    </source>
</evidence>
<dbReference type="Proteomes" id="UP000245866">
    <property type="component" value="Unassembled WGS sequence"/>
</dbReference>
<name>A0A317GK61_LIMRT</name>